<reference evidence="1 2" key="1">
    <citation type="submission" date="2019-04" db="EMBL/GenBank/DDBJ databases">
        <authorList>
            <consortium name="DOE Joint Genome Institute"/>
            <person name="Mondo S."/>
            <person name="Kjaerbolling I."/>
            <person name="Vesth T."/>
            <person name="Frisvad J.C."/>
            <person name="Nybo J.L."/>
            <person name="Theobald S."/>
            <person name="Kildgaard S."/>
            <person name="Isbrandt T."/>
            <person name="Kuo A."/>
            <person name="Sato A."/>
            <person name="Lyhne E.K."/>
            <person name="Kogle M.E."/>
            <person name="Wiebenga A."/>
            <person name="Kun R.S."/>
            <person name="Lubbers R.J."/>
            <person name="Makela M.R."/>
            <person name="Barry K."/>
            <person name="Chovatia M."/>
            <person name="Clum A."/>
            <person name="Daum C."/>
            <person name="Haridas S."/>
            <person name="He G."/>
            <person name="LaButti K."/>
            <person name="Lipzen A."/>
            <person name="Riley R."/>
            <person name="Salamov A."/>
            <person name="Simmons B.A."/>
            <person name="Magnuson J.K."/>
            <person name="Henrissat B."/>
            <person name="Mortensen U.H."/>
            <person name="Larsen T.O."/>
            <person name="Devries R.P."/>
            <person name="Grigoriev I.V."/>
            <person name="Machida M."/>
            <person name="Baker S.E."/>
            <person name="Andersen M.R."/>
            <person name="Cantor M.N."/>
            <person name="Hua S.X."/>
        </authorList>
    </citation>
    <scope>NUCLEOTIDE SEQUENCE [LARGE SCALE GENOMIC DNA]</scope>
    <source>
        <strain evidence="1 2">CBS 117616</strain>
    </source>
</reference>
<dbReference type="Proteomes" id="UP000325395">
    <property type="component" value="Unassembled WGS sequence"/>
</dbReference>
<gene>
    <name evidence="1" type="ORF">BDV36DRAFT_300939</name>
</gene>
<evidence type="ECO:0000313" key="2">
    <source>
        <dbReference type="Proteomes" id="UP000325395"/>
    </source>
</evidence>
<keyword evidence="2" id="KW-1185">Reference proteome</keyword>
<sequence>MVDTIKLKKVIHEGGKRGVEIDGATCMGGLLFFCTTVDEPGGDLNLIIKSVEAMNTEPDPDQEERTGGSRHIGKMVFSCDDKTLCAVAYIPESLKEKLDAEIWLKAILAPYNGKLVKASPAFSTGTIAINSEDGKSSHEIRSEACRQAVQYLKERDLFPEACSDSDSEPMGDTDIVGGIEIPVLWEGQTAECYP</sequence>
<name>A0ABQ6W5E0_9EURO</name>
<protein>
    <submittedName>
        <fullName evidence="1">Uncharacterized protein</fullName>
    </submittedName>
</protein>
<evidence type="ECO:0000313" key="1">
    <source>
        <dbReference type="EMBL" id="KAE8412369.1"/>
    </source>
</evidence>
<proteinExistence type="predicted"/>
<accession>A0ABQ6W5E0</accession>
<organism evidence="1 2">
    <name type="scientific">Aspergillus pseudocaelatus</name>
    <dbReference type="NCBI Taxonomy" id="1825620"/>
    <lineage>
        <taxon>Eukaryota</taxon>
        <taxon>Fungi</taxon>
        <taxon>Dikarya</taxon>
        <taxon>Ascomycota</taxon>
        <taxon>Pezizomycotina</taxon>
        <taxon>Eurotiomycetes</taxon>
        <taxon>Eurotiomycetidae</taxon>
        <taxon>Eurotiales</taxon>
        <taxon>Aspergillaceae</taxon>
        <taxon>Aspergillus</taxon>
        <taxon>Aspergillus subgen. Circumdati</taxon>
    </lineage>
</organism>
<dbReference type="EMBL" id="ML735837">
    <property type="protein sequence ID" value="KAE8412369.1"/>
    <property type="molecule type" value="Genomic_DNA"/>
</dbReference>